<dbReference type="RefSeq" id="WP_133276430.1">
    <property type="nucleotide sequence ID" value="NZ_CP037933.1"/>
</dbReference>
<keyword evidence="2" id="KW-1185">Reference proteome</keyword>
<proteinExistence type="predicted"/>
<dbReference type="AlphaFoldDB" id="A0A4P6Y9Z8"/>
<evidence type="ECO:0000313" key="1">
    <source>
        <dbReference type="EMBL" id="QBN18908.1"/>
    </source>
</evidence>
<dbReference type="KEGG" id="fnk:E1750_08855"/>
<dbReference type="EMBL" id="CP037933">
    <property type="protein sequence ID" value="QBN18908.1"/>
    <property type="molecule type" value="Genomic_DNA"/>
</dbReference>
<reference evidence="2" key="1">
    <citation type="submission" date="2019-03" db="EMBL/GenBank/DDBJ databases">
        <title>Flavobacterium sp.</title>
        <authorList>
            <person name="Kim H."/>
        </authorList>
    </citation>
    <scope>NUCLEOTIDE SEQUENCE [LARGE SCALE GENOMIC DNA]</scope>
    <source>
        <strain evidence="2">GS13</strain>
    </source>
</reference>
<name>A0A4P6Y9Z8_9FLAO</name>
<accession>A0A4P6Y9Z8</accession>
<organism evidence="1 2">
    <name type="scientific">Flavobacterium nackdongense</name>
    <dbReference type="NCBI Taxonomy" id="2547394"/>
    <lineage>
        <taxon>Bacteria</taxon>
        <taxon>Pseudomonadati</taxon>
        <taxon>Bacteroidota</taxon>
        <taxon>Flavobacteriia</taxon>
        <taxon>Flavobacteriales</taxon>
        <taxon>Flavobacteriaceae</taxon>
        <taxon>Flavobacterium</taxon>
    </lineage>
</organism>
<dbReference type="Proteomes" id="UP000291124">
    <property type="component" value="Chromosome"/>
</dbReference>
<protein>
    <submittedName>
        <fullName evidence="1">Uncharacterized protein</fullName>
    </submittedName>
</protein>
<gene>
    <name evidence="1" type="ORF">E1750_08855</name>
</gene>
<sequence>MFISFVSCDPYDNRLTIINRTNLSLVISDRLWSKDTSIYNNKIAIDNFEFYEYQVLPYSSKKITTSGSWDRGFKNDTLVILIYNKEAILKKRVEKPSENYDIEQIIYVSRNYIKKNDWKINVNPKKTSKIVRL</sequence>
<evidence type="ECO:0000313" key="2">
    <source>
        <dbReference type="Proteomes" id="UP000291124"/>
    </source>
</evidence>